<evidence type="ECO:0000256" key="2">
    <source>
        <dbReference type="ARBA" id="ARBA00022676"/>
    </source>
</evidence>
<keyword evidence="2" id="KW-0328">Glycosyltransferase</keyword>
<dbReference type="CDD" id="cd06442">
    <property type="entry name" value="DPM1_like"/>
    <property type="match status" value="1"/>
</dbReference>
<dbReference type="PANTHER" id="PTHR43398">
    <property type="entry name" value="DOLICHOL-PHOSPHATE MANNOSYLTRANSFERASE SUBUNIT 1"/>
    <property type="match status" value="1"/>
</dbReference>
<keyword evidence="3 5" id="KW-0808">Transferase</keyword>
<dbReference type="Pfam" id="PF00535">
    <property type="entry name" value="Glycos_transf_2"/>
    <property type="match status" value="1"/>
</dbReference>
<reference evidence="5 6" key="1">
    <citation type="journal article" date="2015" name="Nature">
        <title>rRNA introns, odd ribosomes, and small enigmatic genomes across a large radiation of phyla.</title>
        <authorList>
            <person name="Brown C.T."/>
            <person name="Hug L.A."/>
            <person name="Thomas B.C."/>
            <person name="Sharon I."/>
            <person name="Castelle C.J."/>
            <person name="Singh A."/>
            <person name="Wilkins M.J."/>
            <person name="Williams K.H."/>
            <person name="Banfield J.F."/>
        </authorList>
    </citation>
    <scope>NUCLEOTIDE SEQUENCE [LARGE SCALE GENOMIC DNA]</scope>
</reference>
<evidence type="ECO:0000259" key="4">
    <source>
        <dbReference type="Pfam" id="PF00535"/>
    </source>
</evidence>
<dbReference type="Gene3D" id="3.90.550.10">
    <property type="entry name" value="Spore Coat Polysaccharide Biosynthesis Protein SpsA, Chain A"/>
    <property type="match status" value="1"/>
</dbReference>
<dbReference type="SUPFAM" id="SSF53448">
    <property type="entry name" value="Nucleotide-diphospho-sugar transferases"/>
    <property type="match status" value="1"/>
</dbReference>
<evidence type="ECO:0000256" key="3">
    <source>
        <dbReference type="ARBA" id="ARBA00022679"/>
    </source>
</evidence>
<organism evidence="5 6">
    <name type="scientific">candidate division WS6 bacterium GW2011_GWA2_37_6</name>
    <dbReference type="NCBI Taxonomy" id="1619087"/>
    <lineage>
        <taxon>Bacteria</taxon>
        <taxon>Candidatus Dojkabacteria</taxon>
    </lineage>
</organism>
<evidence type="ECO:0000256" key="1">
    <source>
        <dbReference type="ARBA" id="ARBA00006739"/>
    </source>
</evidence>
<dbReference type="GO" id="GO:0004582">
    <property type="term" value="F:dolichyl-phosphate beta-D-mannosyltransferase activity"/>
    <property type="evidence" value="ECO:0007669"/>
    <property type="project" value="InterPro"/>
</dbReference>
<gene>
    <name evidence="5" type="ORF">US52_C0040G0012</name>
</gene>
<feature type="domain" description="Glycosyltransferase 2-like" evidence="4">
    <location>
        <begin position="5"/>
        <end position="179"/>
    </location>
</feature>
<dbReference type="InterPro" id="IPR039528">
    <property type="entry name" value="DPM1-like"/>
</dbReference>
<dbReference type="GO" id="GO:0016020">
    <property type="term" value="C:membrane"/>
    <property type="evidence" value="ECO:0007669"/>
    <property type="project" value="GOC"/>
</dbReference>
<evidence type="ECO:0000313" key="5">
    <source>
        <dbReference type="EMBL" id="KKQ34973.1"/>
    </source>
</evidence>
<dbReference type="InterPro" id="IPR001173">
    <property type="entry name" value="Glyco_trans_2-like"/>
</dbReference>
<dbReference type="FunFam" id="3.90.550.10:FF:000122">
    <property type="entry name" value="Dolichol-phosphate mannosyltransferase subunit 1"/>
    <property type="match status" value="1"/>
</dbReference>
<dbReference type="AlphaFoldDB" id="A0A0G0GVB5"/>
<proteinExistence type="inferred from homology"/>
<dbReference type="GO" id="GO:0009247">
    <property type="term" value="P:glycolipid biosynthetic process"/>
    <property type="evidence" value="ECO:0007669"/>
    <property type="project" value="TreeGrafter"/>
</dbReference>
<comment type="similarity">
    <text evidence="1">Belongs to the glycosyltransferase 2 family.</text>
</comment>
<dbReference type="PATRIC" id="fig|1619087.5.peg.499"/>
<protein>
    <submittedName>
        <fullName evidence="5">Glycosyl transferase family 2</fullName>
    </submittedName>
</protein>
<dbReference type="EMBL" id="LBTH01000040">
    <property type="protein sequence ID" value="KKQ34973.1"/>
    <property type="molecule type" value="Genomic_DNA"/>
</dbReference>
<accession>A0A0G0GVB5</accession>
<name>A0A0G0GVB5_9BACT</name>
<evidence type="ECO:0000313" key="6">
    <source>
        <dbReference type="Proteomes" id="UP000034852"/>
    </source>
</evidence>
<dbReference type="InterPro" id="IPR029044">
    <property type="entry name" value="Nucleotide-diphossugar_trans"/>
</dbReference>
<dbReference type="PANTHER" id="PTHR43398:SF1">
    <property type="entry name" value="DOLICHOL-PHOSPHATE MANNOSYLTRANSFERASE SUBUNIT 1"/>
    <property type="match status" value="1"/>
</dbReference>
<comment type="caution">
    <text evidence="5">The sequence shown here is derived from an EMBL/GenBank/DDBJ whole genome shotgun (WGS) entry which is preliminary data.</text>
</comment>
<dbReference type="Proteomes" id="UP000034852">
    <property type="component" value="Unassembled WGS sequence"/>
</dbReference>
<sequence length="243" mass="27911">MQKVTIVIPTYNEKKNINNLLNRIAELNASIRKNYHLEIIFVDDSSPDGTVDEINRLKNKQNYSVHIVQREGKLGLGTAYIRGFKEALENDSDIIIEMDADLSHDPLAISRILEKIEQENIDFVIGSRYTKGGKLPKWSPSRKAISWSGNLYARLILGFQIHDWTGGFNAYKKEVLQKIDLDNIKSNGYAFQIEMKYKAKKAGFRPGEVPIEFHDRVEGKSKFSKKIFFEAIVNTLKLKFKIM</sequence>